<keyword evidence="2" id="KW-1133">Transmembrane helix</keyword>
<sequence>MDIEGLVAILCALVGLPWLIMHYVTKWKQAPKITTEDEQMLDEMYNLARRLEERVQTVERIVAADNPDWKPGLNAPQATQPLPSSRYTTDRNSNRSM</sequence>
<accession>A0ABS2D1H2</accession>
<evidence type="ECO:0000256" key="2">
    <source>
        <dbReference type="SAM" id="Phobius"/>
    </source>
</evidence>
<keyword evidence="2" id="KW-0812">Transmembrane</keyword>
<protein>
    <submittedName>
        <fullName evidence="3">Envelope stress response membrane protein PspB</fullName>
    </submittedName>
</protein>
<dbReference type="RefSeq" id="WP_204193002.1">
    <property type="nucleotide sequence ID" value="NZ_JAFEMC010000001.1"/>
</dbReference>
<organism evidence="3 4">
    <name type="scientific">Sphingomonas longa</name>
    <dbReference type="NCBI Taxonomy" id="2778730"/>
    <lineage>
        <taxon>Bacteria</taxon>
        <taxon>Pseudomonadati</taxon>
        <taxon>Pseudomonadota</taxon>
        <taxon>Alphaproteobacteria</taxon>
        <taxon>Sphingomonadales</taxon>
        <taxon>Sphingomonadaceae</taxon>
        <taxon>Sphingomonas</taxon>
    </lineage>
</organism>
<proteinExistence type="predicted"/>
<name>A0ABS2D1H2_9SPHN</name>
<evidence type="ECO:0000256" key="1">
    <source>
        <dbReference type="SAM" id="MobiDB-lite"/>
    </source>
</evidence>
<dbReference type="EMBL" id="JAFEMC010000001">
    <property type="protein sequence ID" value="MBM6574767.1"/>
    <property type="molecule type" value="Genomic_DNA"/>
</dbReference>
<keyword evidence="2" id="KW-0472">Membrane</keyword>
<dbReference type="InterPro" id="IPR009554">
    <property type="entry name" value="Phageshock_PspB"/>
</dbReference>
<feature type="compositionally biased region" description="Polar residues" evidence="1">
    <location>
        <begin position="76"/>
        <end position="87"/>
    </location>
</feature>
<dbReference type="Proteomes" id="UP000763641">
    <property type="component" value="Unassembled WGS sequence"/>
</dbReference>
<evidence type="ECO:0000313" key="4">
    <source>
        <dbReference type="Proteomes" id="UP000763641"/>
    </source>
</evidence>
<keyword evidence="4" id="KW-1185">Reference proteome</keyword>
<reference evidence="3 4" key="1">
    <citation type="submission" date="2020-12" db="EMBL/GenBank/DDBJ databases">
        <title>Sphingomonas sp.</title>
        <authorList>
            <person name="Kim M.K."/>
        </authorList>
    </citation>
    <scope>NUCLEOTIDE SEQUENCE [LARGE SCALE GENOMIC DNA]</scope>
    <source>
        <strain evidence="3 4">BT552</strain>
    </source>
</reference>
<feature type="region of interest" description="Disordered" evidence="1">
    <location>
        <begin position="66"/>
        <end position="97"/>
    </location>
</feature>
<dbReference type="Pfam" id="PF06667">
    <property type="entry name" value="PspB"/>
    <property type="match status" value="1"/>
</dbReference>
<feature type="compositionally biased region" description="Basic and acidic residues" evidence="1">
    <location>
        <begin position="88"/>
        <end position="97"/>
    </location>
</feature>
<comment type="caution">
    <text evidence="3">The sequence shown here is derived from an EMBL/GenBank/DDBJ whole genome shotgun (WGS) entry which is preliminary data.</text>
</comment>
<feature type="transmembrane region" description="Helical" evidence="2">
    <location>
        <begin position="6"/>
        <end position="24"/>
    </location>
</feature>
<gene>
    <name evidence="3" type="primary">pspB</name>
    <name evidence="3" type="ORF">ILT43_00150</name>
</gene>
<evidence type="ECO:0000313" key="3">
    <source>
        <dbReference type="EMBL" id="MBM6574767.1"/>
    </source>
</evidence>
<dbReference type="NCBIfam" id="TIGR02976">
    <property type="entry name" value="phageshock_pspB"/>
    <property type="match status" value="1"/>
</dbReference>